<evidence type="ECO:0000256" key="1">
    <source>
        <dbReference type="SAM" id="MobiDB-lite"/>
    </source>
</evidence>
<dbReference type="OrthoDB" id="425188at2759"/>
<feature type="compositionally biased region" description="Basic and acidic residues" evidence="1">
    <location>
        <begin position="173"/>
        <end position="182"/>
    </location>
</feature>
<keyword evidence="3" id="KW-1185">Reference proteome</keyword>
<accession>A0A1Q9CMX6</accession>
<feature type="compositionally biased region" description="Low complexity" evidence="1">
    <location>
        <begin position="17"/>
        <end position="28"/>
    </location>
</feature>
<reference evidence="2 3" key="1">
    <citation type="submission" date="2016-02" db="EMBL/GenBank/DDBJ databases">
        <title>Genome analysis of coral dinoflagellate symbionts highlights evolutionary adaptations to a symbiotic lifestyle.</title>
        <authorList>
            <person name="Aranda M."/>
            <person name="Li Y."/>
            <person name="Liew Y.J."/>
            <person name="Baumgarten S."/>
            <person name="Simakov O."/>
            <person name="Wilson M."/>
            <person name="Piel J."/>
            <person name="Ashoor H."/>
            <person name="Bougouffa S."/>
            <person name="Bajic V.B."/>
            <person name="Ryu T."/>
            <person name="Ravasi T."/>
            <person name="Bayer T."/>
            <person name="Micklem G."/>
            <person name="Kim H."/>
            <person name="Bhak J."/>
            <person name="Lajeunesse T.C."/>
            <person name="Voolstra C.R."/>
        </authorList>
    </citation>
    <scope>NUCLEOTIDE SEQUENCE [LARGE SCALE GENOMIC DNA]</scope>
    <source>
        <strain evidence="2 3">CCMP2467</strain>
    </source>
</reference>
<dbReference type="Proteomes" id="UP000186817">
    <property type="component" value="Unassembled WGS sequence"/>
</dbReference>
<gene>
    <name evidence="2" type="ORF">AK812_SmicGene34882</name>
</gene>
<sequence length="189" mass="20572">MVTAAVQRGSMRELSFGSDDGSTPTTGTLAVNTPPSSDFILSGIENNAFEFHPSRTSLNALQVFVMIYNIQIKLALKKGMEGGWSLIASKEMLDMLKKAKVQRTHNEAASCSSSPLAIRHRQDTPLAAKDEPINAGTVCQEMNIEEMDEDKDTEKANSDNSENDSDSSSGKNSDMDDWHDTYALRAGHG</sequence>
<proteinExistence type="predicted"/>
<name>A0A1Q9CMX6_SYMMI</name>
<comment type="caution">
    <text evidence="2">The sequence shown here is derived from an EMBL/GenBank/DDBJ whole genome shotgun (WGS) entry which is preliminary data.</text>
</comment>
<protein>
    <submittedName>
        <fullName evidence="2">Uncharacterized protein</fullName>
    </submittedName>
</protein>
<dbReference type="AlphaFoldDB" id="A0A1Q9CMX6"/>
<evidence type="ECO:0000313" key="2">
    <source>
        <dbReference type="EMBL" id="OLP84273.1"/>
    </source>
</evidence>
<dbReference type="EMBL" id="LSRX01001054">
    <property type="protein sequence ID" value="OLP84273.1"/>
    <property type="molecule type" value="Genomic_DNA"/>
</dbReference>
<feature type="region of interest" description="Disordered" evidence="1">
    <location>
        <begin position="1"/>
        <end position="31"/>
    </location>
</feature>
<feature type="region of interest" description="Disordered" evidence="1">
    <location>
        <begin position="145"/>
        <end position="189"/>
    </location>
</feature>
<organism evidence="2 3">
    <name type="scientific">Symbiodinium microadriaticum</name>
    <name type="common">Dinoflagellate</name>
    <name type="synonym">Zooxanthella microadriatica</name>
    <dbReference type="NCBI Taxonomy" id="2951"/>
    <lineage>
        <taxon>Eukaryota</taxon>
        <taxon>Sar</taxon>
        <taxon>Alveolata</taxon>
        <taxon>Dinophyceae</taxon>
        <taxon>Suessiales</taxon>
        <taxon>Symbiodiniaceae</taxon>
        <taxon>Symbiodinium</taxon>
    </lineage>
</organism>
<evidence type="ECO:0000313" key="3">
    <source>
        <dbReference type="Proteomes" id="UP000186817"/>
    </source>
</evidence>